<proteinExistence type="inferred from homology"/>
<name>A0AAD3XPB2_NEPGR</name>
<dbReference type="AlphaFoldDB" id="A0AAD3XPB2"/>
<sequence>MLVGDSIMRNQWESLVCLVQGVIPTDRKRVSYNGPTMAFLASDFETSIEFCWAPMLVELKRGLQNKRVLHLDSIEDNARFWRGVDILIFDSAQWWTNSDRWDYLMEGNRELGKLNAMVAYEKGLTTWAKWVDLNLDPSKTRVIFRSMSPRHNRENGWKCYNVRDPLAIISHPRVPEPVLVLKGVLKRMKFPVYLQDITNMSALRRDGHPSVYNGPATEERWRRQRQRSSDCSRWCLPGVPDSWNVMLNAML</sequence>
<dbReference type="PANTHER" id="PTHR32285">
    <property type="entry name" value="PROTEIN TRICHOME BIREFRINGENCE-LIKE 9-RELATED"/>
    <property type="match status" value="1"/>
</dbReference>
<dbReference type="InterPro" id="IPR029962">
    <property type="entry name" value="TBL"/>
</dbReference>
<accession>A0AAD3XPB2</accession>
<keyword evidence="4" id="KW-1185">Reference proteome</keyword>
<dbReference type="Proteomes" id="UP001279734">
    <property type="component" value="Unassembled WGS sequence"/>
</dbReference>
<evidence type="ECO:0000313" key="4">
    <source>
        <dbReference type="Proteomes" id="UP001279734"/>
    </source>
</evidence>
<dbReference type="PANTHER" id="PTHR32285:SF155">
    <property type="entry name" value="PROTEIN TRICHOME BIREFRINGENCE-LIKE 36"/>
    <property type="match status" value="1"/>
</dbReference>
<dbReference type="InterPro" id="IPR026057">
    <property type="entry name" value="TBL_C"/>
</dbReference>
<feature type="domain" description="Trichome birefringence-like C-terminal" evidence="2">
    <location>
        <begin position="1"/>
        <end position="250"/>
    </location>
</feature>
<dbReference type="GO" id="GO:0005794">
    <property type="term" value="C:Golgi apparatus"/>
    <property type="evidence" value="ECO:0007669"/>
    <property type="project" value="TreeGrafter"/>
</dbReference>
<protein>
    <recommendedName>
        <fullName evidence="2">Trichome birefringence-like C-terminal domain-containing protein</fullName>
    </recommendedName>
</protein>
<dbReference type="Pfam" id="PF13839">
    <property type="entry name" value="PC-Esterase"/>
    <property type="match status" value="1"/>
</dbReference>
<comment type="similarity">
    <text evidence="1">Belongs to the PC-esterase family. TBL subfamily.</text>
</comment>
<evidence type="ECO:0000313" key="3">
    <source>
        <dbReference type="EMBL" id="GMH11581.1"/>
    </source>
</evidence>
<evidence type="ECO:0000256" key="1">
    <source>
        <dbReference type="ARBA" id="ARBA00007727"/>
    </source>
</evidence>
<reference evidence="3" key="1">
    <citation type="submission" date="2023-05" db="EMBL/GenBank/DDBJ databases">
        <title>Nepenthes gracilis genome sequencing.</title>
        <authorList>
            <person name="Fukushima K."/>
        </authorList>
    </citation>
    <scope>NUCLEOTIDE SEQUENCE</scope>
    <source>
        <strain evidence="3">SING2019-196</strain>
    </source>
</reference>
<comment type="caution">
    <text evidence="3">The sequence shown here is derived from an EMBL/GenBank/DDBJ whole genome shotgun (WGS) entry which is preliminary data.</text>
</comment>
<gene>
    <name evidence="3" type="ORF">Nepgr_013422</name>
</gene>
<dbReference type="GO" id="GO:0016413">
    <property type="term" value="F:O-acetyltransferase activity"/>
    <property type="evidence" value="ECO:0007669"/>
    <property type="project" value="InterPro"/>
</dbReference>
<organism evidence="3 4">
    <name type="scientific">Nepenthes gracilis</name>
    <name type="common">Slender pitcher plant</name>
    <dbReference type="NCBI Taxonomy" id="150966"/>
    <lineage>
        <taxon>Eukaryota</taxon>
        <taxon>Viridiplantae</taxon>
        <taxon>Streptophyta</taxon>
        <taxon>Embryophyta</taxon>
        <taxon>Tracheophyta</taxon>
        <taxon>Spermatophyta</taxon>
        <taxon>Magnoliopsida</taxon>
        <taxon>eudicotyledons</taxon>
        <taxon>Gunneridae</taxon>
        <taxon>Pentapetalae</taxon>
        <taxon>Caryophyllales</taxon>
        <taxon>Nepenthaceae</taxon>
        <taxon>Nepenthes</taxon>
    </lineage>
</organism>
<dbReference type="EMBL" id="BSYO01000011">
    <property type="protein sequence ID" value="GMH11581.1"/>
    <property type="molecule type" value="Genomic_DNA"/>
</dbReference>
<evidence type="ECO:0000259" key="2">
    <source>
        <dbReference type="Pfam" id="PF13839"/>
    </source>
</evidence>